<dbReference type="SUPFAM" id="SSF81321">
    <property type="entry name" value="Family A G protein-coupled receptor-like"/>
    <property type="match status" value="1"/>
</dbReference>
<feature type="transmembrane region" description="Helical" evidence="10">
    <location>
        <begin position="539"/>
        <end position="559"/>
    </location>
</feature>
<reference evidence="12 13" key="1">
    <citation type="journal article" date="2018" name="G3 (Bethesda)">
        <title>A High-Quality Reference Genome for the Invasive Mosquitofish Gambusia affinis Using a Chicago Library.</title>
        <authorList>
            <person name="Hoffberg S.L."/>
            <person name="Troendle N.J."/>
            <person name="Glenn T.C."/>
            <person name="Mahmud O."/>
            <person name="Louha S."/>
            <person name="Chalopin D."/>
            <person name="Bennetzen J.L."/>
            <person name="Mauricio R."/>
        </authorList>
    </citation>
    <scope>NUCLEOTIDE SEQUENCE [LARGE SCALE GENOMIC DNA]</scope>
    <source>
        <strain evidence="12">NE01/NJP1002.9</strain>
        <tissue evidence="12">Muscle</tissue>
    </source>
</reference>
<keyword evidence="5" id="KW-0297">G-protein coupled receptor</keyword>
<keyword evidence="7" id="KW-0675">Receptor</keyword>
<gene>
    <name evidence="12" type="ORF">CCH79_00010198</name>
</gene>
<feature type="transmembrane region" description="Helical" evidence="10">
    <location>
        <begin position="226"/>
        <end position="249"/>
    </location>
</feature>
<dbReference type="Pfam" id="PF00001">
    <property type="entry name" value="7tm_1"/>
    <property type="match status" value="1"/>
</dbReference>
<dbReference type="PRINTS" id="PR00237">
    <property type="entry name" value="GPCRRHODOPSN"/>
</dbReference>
<evidence type="ECO:0000259" key="11">
    <source>
        <dbReference type="PROSITE" id="PS50262"/>
    </source>
</evidence>
<dbReference type="CDD" id="cd00637">
    <property type="entry name" value="7tm_classA_rhodopsin-like"/>
    <property type="match status" value="1"/>
</dbReference>
<evidence type="ECO:0000256" key="2">
    <source>
        <dbReference type="ARBA" id="ARBA00022475"/>
    </source>
</evidence>
<dbReference type="PROSITE" id="PS50262">
    <property type="entry name" value="G_PROTEIN_RECEP_F1_2"/>
    <property type="match status" value="1"/>
</dbReference>
<evidence type="ECO:0000313" key="13">
    <source>
        <dbReference type="Proteomes" id="UP000250572"/>
    </source>
</evidence>
<evidence type="ECO:0000256" key="9">
    <source>
        <dbReference type="SAM" id="MobiDB-lite"/>
    </source>
</evidence>
<dbReference type="GO" id="GO:0071875">
    <property type="term" value="P:adrenergic receptor signaling pathway"/>
    <property type="evidence" value="ECO:0007669"/>
    <property type="project" value="UniProtKB-ARBA"/>
</dbReference>
<feature type="compositionally biased region" description="Basic and acidic residues" evidence="9">
    <location>
        <begin position="380"/>
        <end position="407"/>
    </location>
</feature>
<evidence type="ECO:0000256" key="10">
    <source>
        <dbReference type="SAM" id="Phobius"/>
    </source>
</evidence>
<feature type="region of interest" description="Disordered" evidence="9">
    <location>
        <begin position="263"/>
        <end position="326"/>
    </location>
</feature>
<evidence type="ECO:0000256" key="6">
    <source>
        <dbReference type="ARBA" id="ARBA00023136"/>
    </source>
</evidence>
<feature type="transmembrane region" description="Helical" evidence="10">
    <location>
        <begin position="69"/>
        <end position="90"/>
    </location>
</feature>
<dbReference type="EMBL" id="NHOQ01001396">
    <property type="protein sequence ID" value="PWA24815.1"/>
    <property type="molecule type" value="Genomic_DNA"/>
</dbReference>
<comment type="subcellular location">
    <subcellularLocation>
        <location evidence="1">Cell membrane</location>
        <topology evidence="1">Multi-pass membrane protein</topology>
    </subcellularLocation>
</comment>
<keyword evidence="4 10" id="KW-1133">Transmembrane helix</keyword>
<keyword evidence="3 10" id="KW-0812">Transmembrane</keyword>
<accession>A0A315VNL2</accession>
<dbReference type="AlphaFoldDB" id="A0A315VNL2"/>
<dbReference type="InterPro" id="IPR000276">
    <property type="entry name" value="GPCR_Rhodpsn"/>
</dbReference>
<feature type="non-terminal residue" evidence="12">
    <location>
        <position position="580"/>
    </location>
</feature>
<proteinExistence type="predicted"/>
<feature type="region of interest" description="Disordered" evidence="9">
    <location>
        <begin position="360"/>
        <end position="419"/>
    </location>
</feature>
<dbReference type="Gene3D" id="1.20.1070.10">
    <property type="entry name" value="Rhodopsin 7-helix transmembrane proteins"/>
    <property type="match status" value="2"/>
</dbReference>
<feature type="transmembrane region" description="Helical" evidence="10">
    <location>
        <begin position="183"/>
        <end position="203"/>
    </location>
</feature>
<dbReference type="PANTHER" id="PTHR24248:SF129">
    <property type="entry name" value="G-PROTEIN COUPLED RECEPTORS FAMILY 1 PROFILE DOMAIN-CONTAINING PROTEIN"/>
    <property type="match status" value="1"/>
</dbReference>
<keyword evidence="2" id="KW-1003">Cell membrane</keyword>
<dbReference type="STRING" id="33528.ENSGAFP00000032641"/>
<keyword evidence="6 10" id="KW-0472">Membrane</keyword>
<dbReference type="GO" id="GO:0005886">
    <property type="term" value="C:plasma membrane"/>
    <property type="evidence" value="ECO:0007669"/>
    <property type="project" value="UniProtKB-SubCell"/>
</dbReference>
<feature type="compositionally biased region" description="Polar residues" evidence="9">
    <location>
        <begin position="437"/>
        <end position="447"/>
    </location>
</feature>
<evidence type="ECO:0000256" key="5">
    <source>
        <dbReference type="ARBA" id="ARBA00023040"/>
    </source>
</evidence>
<dbReference type="PANTHER" id="PTHR24248">
    <property type="entry name" value="ADRENERGIC RECEPTOR-RELATED G-PROTEIN COUPLED RECEPTOR"/>
    <property type="match status" value="1"/>
</dbReference>
<feature type="compositionally biased region" description="Polar residues" evidence="9">
    <location>
        <begin position="308"/>
        <end position="321"/>
    </location>
</feature>
<feature type="compositionally biased region" description="Basic and acidic residues" evidence="9">
    <location>
        <begin position="360"/>
        <end position="371"/>
    </location>
</feature>
<feature type="region of interest" description="Disordered" evidence="9">
    <location>
        <begin position="437"/>
        <end position="462"/>
    </location>
</feature>
<dbReference type="GO" id="GO:0004930">
    <property type="term" value="F:G protein-coupled receptor activity"/>
    <property type="evidence" value="ECO:0007669"/>
    <property type="project" value="UniProtKB-KW"/>
</dbReference>
<keyword evidence="8" id="KW-0807">Transducer</keyword>
<dbReference type="Proteomes" id="UP000250572">
    <property type="component" value="Unassembled WGS sequence"/>
</dbReference>
<organism evidence="12 13">
    <name type="scientific">Gambusia affinis</name>
    <name type="common">Western mosquitofish</name>
    <name type="synonym">Heterandria affinis</name>
    <dbReference type="NCBI Taxonomy" id="33528"/>
    <lineage>
        <taxon>Eukaryota</taxon>
        <taxon>Metazoa</taxon>
        <taxon>Chordata</taxon>
        <taxon>Craniata</taxon>
        <taxon>Vertebrata</taxon>
        <taxon>Euteleostomi</taxon>
        <taxon>Actinopterygii</taxon>
        <taxon>Neopterygii</taxon>
        <taxon>Teleostei</taxon>
        <taxon>Neoteleostei</taxon>
        <taxon>Acanthomorphata</taxon>
        <taxon>Ovalentaria</taxon>
        <taxon>Atherinomorphae</taxon>
        <taxon>Cyprinodontiformes</taxon>
        <taxon>Poeciliidae</taxon>
        <taxon>Poeciliinae</taxon>
        <taxon>Gambusia</taxon>
    </lineage>
</organism>
<evidence type="ECO:0000256" key="7">
    <source>
        <dbReference type="ARBA" id="ARBA00023170"/>
    </source>
</evidence>
<comment type="caution">
    <text evidence="12">The sequence shown here is derived from an EMBL/GenBank/DDBJ whole genome shotgun (WGS) entry which is preliminary data.</text>
</comment>
<feature type="transmembrane region" description="Helical" evidence="10">
    <location>
        <begin position="499"/>
        <end position="519"/>
    </location>
</feature>
<evidence type="ECO:0000313" key="12">
    <source>
        <dbReference type="EMBL" id="PWA24815.1"/>
    </source>
</evidence>
<feature type="compositionally biased region" description="Basic and acidic residues" evidence="9">
    <location>
        <begin position="270"/>
        <end position="290"/>
    </location>
</feature>
<evidence type="ECO:0000256" key="4">
    <source>
        <dbReference type="ARBA" id="ARBA00022989"/>
    </source>
</evidence>
<dbReference type="InterPro" id="IPR017452">
    <property type="entry name" value="GPCR_Rhodpsn_7TM"/>
</dbReference>
<evidence type="ECO:0000256" key="3">
    <source>
        <dbReference type="ARBA" id="ARBA00022692"/>
    </source>
</evidence>
<keyword evidence="13" id="KW-1185">Reference proteome</keyword>
<evidence type="ECO:0000256" key="8">
    <source>
        <dbReference type="ARBA" id="ARBA00023224"/>
    </source>
</evidence>
<name>A0A315VNL2_GAMAF</name>
<protein>
    <recommendedName>
        <fullName evidence="11">G-protein coupled receptors family 1 profile domain-containing protein</fullName>
    </recommendedName>
</protein>
<sequence>MLLPPPNYSFIGGDVRPEKHAQCLLSQPAEHVDSLNSEMRGAPTSIGGSGNITVWEAYIDFALVVTNSFVLLITSAVGTAANVFVILAVCHQKSMQTSINALVVNLAVVDFLRCTVDCPVLLHVIVTLHRGGHVDRLICETQAASFSFSCCIQLSTLGCISAERYQAIANPFKTTQRKQRMMALIPLTWLLGVSVAAVCQVFLKDSPVYVRCKEGQRETSTTYDTAGLYVLLPLWVSCFGVITGFYARIFALLRSHNRKIFDEGTSVPSKDSKEDKHTPAVENGQDKCENKQILSTSVVEPSPIGKNSLLTSEGAPQSASITPERKNEFKITVEMSHLKKEQLHPLAEQDALQTVEKMLKTEQSSADKTEAKTSNQNTPADRETQEKSRSFNRENQTRESPKPESPVKENSLLIVPSTQSELPKSTSVLLTVLKQENNSTGGETQAAPTLDQEPPLPPVQSNGAVNQEVQLEGAVCVMPSKASKERASKRKETKMAKRAGYIIITFLLFWLPLITTILVNFLVHKNRKMQKPVIQDMEILSVSVSCITSLSDPIIYAAVNPQFRSEFYKLRSWVKSRFYR</sequence>
<evidence type="ECO:0000256" key="1">
    <source>
        <dbReference type="ARBA" id="ARBA00004651"/>
    </source>
</evidence>
<feature type="domain" description="G-protein coupled receptors family 1 profile" evidence="11">
    <location>
        <begin position="81"/>
        <end position="556"/>
    </location>
</feature>